<keyword evidence="6 8" id="KW-0460">Magnesium</keyword>
<feature type="binding site" evidence="8">
    <location>
        <position position="117"/>
    </location>
    <ligand>
        <name>guanine</name>
        <dbReference type="ChEBI" id="CHEBI:16235"/>
    </ligand>
</feature>
<feature type="binding site" evidence="8">
    <location>
        <position position="117"/>
    </location>
    <ligand>
        <name>xanthine</name>
        <dbReference type="ChEBI" id="CHEBI:17712"/>
    </ligand>
</feature>
<dbReference type="GO" id="GO:0032265">
    <property type="term" value="P:XMP salvage"/>
    <property type="evidence" value="ECO:0007669"/>
    <property type="project" value="UniProtKB-UniRule"/>
</dbReference>
<feature type="binding site" evidence="8">
    <location>
        <begin position="113"/>
        <end position="121"/>
    </location>
    <ligand>
        <name>5-phospho-alpha-D-ribose 1-diphosphate</name>
        <dbReference type="ChEBI" id="CHEBI:58017"/>
    </ligand>
</feature>
<dbReference type="HAMAP" id="MF_01903">
    <property type="entry name" value="XGPRT"/>
    <property type="match status" value="1"/>
</dbReference>
<comment type="subunit">
    <text evidence="8">Homotetramer.</text>
</comment>
<evidence type="ECO:0000256" key="2">
    <source>
        <dbReference type="ARBA" id="ARBA00022676"/>
    </source>
</evidence>
<dbReference type="GO" id="GO:0005829">
    <property type="term" value="C:cytosol"/>
    <property type="evidence" value="ECO:0007669"/>
    <property type="project" value="TreeGrafter"/>
</dbReference>
<feature type="binding site" evidence="8">
    <location>
        <begin position="159"/>
        <end position="160"/>
    </location>
    <ligand>
        <name>GMP</name>
        <dbReference type="ChEBI" id="CHEBI:58115"/>
    </ligand>
</feature>
<organism evidence="10 11">
    <name type="scientific">Gilliamella bombicola</name>
    <dbReference type="NCBI Taxonomy" id="1798182"/>
    <lineage>
        <taxon>Bacteria</taxon>
        <taxon>Pseudomonadati</taxon>
        <taxon>Pseudomonadota</taxon>
        <taxon>Gammaproteobacteria</taxon>
        <taxon>Orbales</taxon>
        <taxon>Orbaceae</taxon>
        <taxon>Gilliamella</taxon>
    </lineage>
</organism>
<name>A0A1C3ZSF5_9GAMM</name>
<evidence type="ECO:0000256" key="7">
    <source>
        <dbReference type="ARBA" id="ARBA00023136"/>
    </source>
</evidence>
<dbReference type="AlphaFoldDB" id="A0A1C3ZSF5"/>
<comment type="catalytic activity">
    <reaction evidence="8">
        <text>GMP + diphosphate = guanine + 5-phospho-alpha-D-ribose 1-diphosphate</text>
        <dbReference type="Rhea" id="RHEA:25424"/>
        <dbReference type="ChEBI" id="CHEBI:16235"/>
        <dbReference type="ChEBI" id="CHEBI:33019"/>
        <dbReference type="ChEBI" id="CHEBI:58017"/>
        <dbReference type="ChEBI" id="CHEBI:58115"/>
    </reaction>
</comment>
<dbReference type="GO" id="GO:0004422">
    <property type="term" value="F:hypoxanthine phosphoribosyltransferase activity"/>
    <property type="evidence" value="ECO:0007669"/>
    <property type="project" value="RHEA"/>
</dbReference>
<gene>
    <name evidence="8" type="primary">gpt</name>
    <name evidence="10" type="ORF">GA0061081_10271</name>
</gene>
<dbReference type="GO" id="GO:0052657">
    <property type="term" value="F:guanine phosphoribosyltransferase activity"/>
    <property type="evidence" value="ECO:0007669"/>
    <property type="project" value="RHEA"/>
</dbReference>
<dbReference type="EC" id="2.4.2.22" evidence="8"/>
<keyword evidence="1 8" id="KW-1003">Cell membrane</keyword>
<comment type="similarity">
    <text evidence="8">Belongs to the purine/pyrimidine phosphoribosyltransferase family. XGPT subfamily.</text>
</comment>
<dbReference type="InterPro" id="IPR023747">
    <property type="entry name" value="Xanthine_Guanine_PRibTrfase"/>
</dbReference>
<dbReference type="PANTHER" id="PTHR39563">
    <property type="entry name" value="XANTHINE PHOSPHORIBOSYLTRANSFERASE"/>
    <property type="match status" value="1"/>
</dbReference>
<protein>
    <recommendedName>
        <fullName evidence="8">Xanthine-guanine phosphoribosyltransferase</fullName>
        <shortName evidence="8">XGPRT</shortName>
        <ecNumber evidence="8">2.4.2.22</ecNumber>
    </recommendedName>
    <alternativeName>
        <fullName evidence="8">Xanthine phosphoribosyltransferase</fullName>
    </alternativeName>
</protein>
<feature type="binding site" evidence="8">
    <location>
        <position position="160"/>
    </location>
    <ligand>
        <name>guanine</name>
        <dbReference type="ChEBI" id="CHEBI:16235"/>
    </ligand>
</feature>
<feature type="binding site" evidence="8">
    <location>
        <position position="114"/>
    </location>
    <ligand>
        <name>Mg(2+)</name>
        <dbReference type="ChEBI" id="CHEBI:18420"/>
    </ligand>
</feature>
<keyword evidence="2 8" id="KW-0328">Glycosyltransferase</keyword>
<dbReference type="Pfam" id="PF00156">
    <property type="entry name" value="Pribosyltran"/>
    <property type="match status" value="1"/>
</dbReference>
<dbReference type="UniPathway" id="UPA00602">
    <property type="reaction ID" value="UER00658"/>
</dbReference>
<dbReference type="GO" id="GO:0006166">
    <property type="term" value="P:purine ribonucleoside salvage"/>
    <property type="evidence" value="ECO:0007669"/>
    <property type="project" value="UniProtKB-KW"/>
</dbReference>
<keyword evidence="7 8" id="KW-0472">Membrane</keyword>
<evidence type="ECO:0000313" key="11">
    <source>
        <dbReference type="Proteomes" id="UP000199670"/>
    </source>
</evidence>
<accession>A0A1C3ZSF5</accession>
<comment type="cofactor">
    <cofactor evidence="8">
        <name>Mg(2+)</name>
        <dbReference type="ChEBI" id="CHEBI:18420"/>
    </cofactor>
</comment>
<proteinExistence type="inferred from homology"/>
<dbReference type="RefSeq" id="WP_091346754.1">
    <property type="nucleotide sequence ID" value="NZ_FMAQ01000002.1"/>
</dbReference>
<dbReference type="OrthoDB" id="9789690at2"/>
<comment type="catalytic activity">
    <reaction evidence="8">
        <text>IMP + diphosphate = hypoxanthine + 5-phospho-alpha-D-ribose 1-diphosphate</text>
        <dbReference type="Rhea" id="RHEA:17973"/>
        <dbReference type="ChEBI" id="CHEBI:17368"/>
        <dbReference type="ChEBI" id="CHEBI:33019"/>
        <dbReference type="ChEBI" id="CHEBI:58017"/>
        <dbReference type="ChEBI" id="CHEBI:58053"/>
    </reaction>
</comment>
<dbReference type="GO" id="GO:0005886">
    <property type="term" value="C:plasma membrane"/>
    <property type="evidence" value="ECO:0007669"/>
    <property type="project" value="UniProtKB-SubCell"/>
</dbReference>
<evidence type="ECO:0000256" key="6">
    <source>
        <dbReference type="ARBA" id="ARBA00022842"/>
    </source>
</evidence>
<feature type="binding site" evidence="8">
    <location>
        <begin position="117"/>
        <end position="121"/>
    </location>
    <ligand>
        <name>GMP</name>
        <dbReference type="ChEBI" id="CHEBI:58115"/>
    </ligand>
</feature>
<feature type="binding site" evidence="8">
    <location>
        <position position="160"/>
    </location>
    <ligand>
        <name>xanthine</name>
        <dbReference type="ChEBI" id="CHEBI:17712"/>
    </ligand>
</feature>
<comment type="catalytic activity">
    <reaction evidence="8">
        <text>XMP + diphosphate = xanthine + 5-phospho-alpha-D-ribose 1-diphosphate</text>
        <dbReference type="Rhea" id="RHEA:10800"/>
        <dbReference type="ChEBI" id="CHEBI:17712"/>
        <dbReference type="ChEBI" id="CHEBI:33019"/>
        <dbReference type="ChEBI" id="CHEBI:57464"/>
        <dbReference type="ChEBI" id="CHEBI:58017"/>
        <dbReference type="EC" id="2.4.2.22"/>
    </reaction>
</comment>
<comment type="pathway">
    <text evidence="8">Purine metabolism; XMP biosynthesis via salvage pathway; XMP from xanthine: step 1/1.</text>
</comment>
<dbReference type="GO" id="GO:0000287">
    <property type="term" value="F:magnesium ion binding"/>
    <property type="evidence" value="ECO:0007669"/>
    <property type="project" value="UniProtKB-UniRule"/>
</dbReference>
<evidence type="ECO:0000256" key="3">
    <source>
        <dbReference type="ARBA" id="ARBA00022679"/>
    </source>
</evidence>
<dbReference type="PANTHER" id="PTHR39563:SF1">
    <property type="entry name" value="XANTHINE-GUANINE PHOSPHORIBOSYLTRANSFERASE"/>
    <property type="match status" value="1"/>
</dbReference>
<dbReference type="GO" id="GO:0000310">
    <property type="term" value="F:xanthine phosphoribosyltransferase activity"/>
    <property type="evidence" value="ECO:0007669"/>
    <property type="project" value="UniProtKB-UniRule"/>
</dbReference>
<dbReference type="GO" id="GO:0032264">
    <property type="term" value="P:IMP salvage"/>
    <property type="evidence" value="ECO:0007669"/>
    <property type="project" value="TreeGrafter"/>
</dbReference>
<evidence type="ECO:0000256" key="8">
    <source>
        <dbReference type="HAMAP-Rule" id="MF_01903"/>
    </source>
</evidence>
<reference evidence="11" key="1">
    <citation type="submission" date="2016-08" db="EMBL/GenBank/DDBJ databases">
        <authorList>
            <person name="Varghese N."/>
            <person name="Submissions Spin"/>
        </authorList>
    </citation>
    <scope>NUCLEOTIDE SEQUENCE [LARGE SCALE GENOMIC DNA]</scope>
    <source>
        <strain evidence="11">R-53248</strain>
    </source>
</reference>
<keyword evidence="11" id="KW-1185">Reference proteome</keyword>
<dbReference type="UniPathway" id="UPA00909">
    <property type="reaction ID" value="UER00887"/>
</dbReference>
<evidence type="ECO:0000256" key="4">
    <source>
        <dbReference type="ARBA" id="ARBA00022723"/>
    </source>
</evidence>
<keyword evidence="5 8" id="KW-0660">Purine salvage</keyword>
<sequence length="178" mass="20191">MSTEQTLLTEQEIQAKKQHKAELIAEKKKFNVTWEMLQSYGRQLSERLLPANQWKGIIAVSRGGLVPAAILARELSIRYVDTVCISSYDHDHQREKLILKQANGDGEGFIVVDDLVDTGNTAHTIREMYPKAHFVTIFAKPAGKPLVDDYVVDIAQDTWIEQPWDTGVMFVKPICDHK</sequence>
<evidence type="ECO:0000256" key="5">
    <source>
        <dbReference type="ARBA" id="ARBA00022726"/>
    </source>
</evidence>
<comment type="function">
    <text evidence="8">Purine salvage pathway enzyme that catalyzes the transfer of the ribosyl-5-phosphate group from 5-phospho-alpha-D-ribose 1-diphosphate (PRPP) to the N9 position of the 6-oxopurines guanine and xanthine to form the corresponding ribonucleotides GMP (guanosine 5'-monophosphate) and XMP (xanthosine 5'-monophosphate), with the release of PPi. To a lesser extent, also acts on hypoxanthine.</text>
</comment>
<dbReference type="CDD" id="cd06223">
    <property type="entry name" value="PRTases_typeI"/>
    <property type="match status" value="1"/>
</dbReference>
<dbReference type="SUPFAM" id="SSF53271">
    <property type="entry name" value="PRTase-like"/>
    <property type="match status" value="1"/>
</dbReference>
<dbReference type="STRING" id="1798182.GA0061081_10271"/>
<feature type="binding site" evidence="8">
    <location>
        <position position="94"/>
    </location>
    <ligand>
        <name>5-phospho-alpha-D-ribose 1-diphosphate</name>
        <dbReference type="ChEBI" id="CHEBI:58017"/>
    </ligand>
</feature>
<dbReference type="NCBIfam" id="NF006613">
    <property type="entry name" value="PRK09177.1"/>
    <property type="match status" value="1"/>
</dbReference>
<dbReference type="EMBL" id="FMAQ01000002">
    <property type="protein sequence ID" value="SCB85231.1"/>
    <property type="molecule type" value="Genomic_DNA"/>
</dbReference>
<dbReference type="Gene3D" id="3.40.50.2020">
    <property type="match status" value="1"/>
</dbReference>
<feature type="binding site" evidence="8">
    <location>
        <begin position="62"/>
        <end position="63"/>
    </location>
    <ligand>
        <name>5-phospho-alpha-D-ribose 1-diphosphate</name>
        <dbReference type="ChEBI" id="CHEBI:58017"/>
    </ligand>
</feature>
<feature type="domain" description="Phosphoribosyltransferase" evidence="9">
    <location>
        <begin position="52"/>
        <end position="168"/>
    </location>
</feature>
<feature type="binding site" evidence="8">
    <location>
        <position position="94"/>
    </location>
    <ligand>
        <name>GMP</name>
        <dbReference type="ChEBI" id="CHEBI:58115"/>
    </ligand>
</feature>
<evidence type="ECO:0000259" key="9">
    <source>
        <dbReference type="Pfam" id="PF00156"/>
    </source>
</evidence>
<evidence type="ECO:0000313" key="10">
    <source>
        <dbReference type="EMBL" id="SCB85231.1"/>
    </source>
</evidence>
<evidence type="ECO:0000256" key="1">
    <source>
        <dbReference type="ARBA" id="ARBA00022475"/>
    </source>
</evidence>
<dbReference type="GO" id="GO:0032263">
    <property type="term" value="P:GMP salvage"/>
    <property type="evidence" value="ECO:0007669"/>
    <property type="project" value="UniProtKB-UniRule"/>
</dbReference>
<dbReference type="Proteomes" id="UP000199670">
    <property type="component" value="Unassembled WGS sequence"/>
</dbReference>
<comment type="subcellular location">
    <subcellularLocation>
        <location evidence="8">Cell membrane</location>
        <topology evidence="8">Peripheral membrane protein</topology>
    </subcellularLocation>
</comment>
<dbReference type="InterPro" id="IPR029057">
    <property type="entry name" value="PRTase-like"/>
</dbReference>
<keyword evidence="4 8" id="KW-0479">Metal-binding</keyword>
<keyword evidence="3 8" id="KW-0808">Transferase</keyword>
<dbReference type="InterPro" id="IPR000836">
    <property type="entry name" value="PRTase_dom"/>
</dbReference>
<comment type="pathway">
    <text evidence="8">Purine metabolism; GMP biosynthesis via salvage pathway; GMP from guanine: step 1/1.</text>
</comment>